<accession>A0A2N0TM67</accession>
<evidence type="ECO:0000313" key="1">
    <source>
        <dbReference type="EMBL" id="PKD15768.1"/>
    </source>
</evidence>
<dbReference type="STRING" id="447422.SAMN05660903_02360"/>
<protein>
    <submittedName>
        <fullName evidence="1">Uncharacterized protein</fullName>
    </submittedName>
</protein>
<gene>
    <name evidence="1" type="ORF">APR41_10745</name>
</gene>
<name>A0A2N0TM67_9FLAO</name>
<comment type="caution">
    <text evidence="1">The sequence shown here is derived from an EMBL/GenBank/DDBJ whole genome shotgun (WGS) entry which is preliminary data.</text>
</comment>
<dbReference type="AlphaFoldDB" id="A0A2N0TM67"/>
<organism evidence="1 2">
    <name type="scientific">Salegentibacter salinarum</name>
    <dbReference type="NCBI Taxonomy" id="447422"/>
    <lineage>
        <taxon>Bacteria</taxon>
        <taxon>Pseudomonadati</taxon>
        <taxon>Bacteroidota</taxon>
        <taxon>Flavobacteriia</taxon>
        <taxon>Flavobacteriales</taxon>
        <taxon>Flavobacteriaceae</taxon>
        <taxon>Salegentibacter</taxon>
    </lineage>
</organism>
<dbReference type="RefSeq" id="WP_079713393.1">
    <property type="nucleotide sequence ID" value="NZ_FUZC01000008.1"/>
</dbReference>
<proteinExistence type="predicted"/>
<reference evidence="1 2" key="1">
    <citation type="submission" date="2015-10" db="EMBL/GenBank/DDBJ databases">
        <title>Draft genome sequence of Salegentibacter salinarum KCTC 12975.</title>
        <authorList>
            <person name="Lin W."/>
            <person name="Zheng Q."/>
        </authorList>
    </citation>
    <scope>NUCLEOTIDE SEQUENCE [LARGE SCALE GENOMIC DNA]</scope>
    <source>
        <strain evidence="1 2">KCTC 12975</strain>
    </source>
</reference>
<sequence length="125" mass="14522">MKKIQLLFKKCIQDSQDYGSDNEHMISRIFYEVDGVDYECNVRQPYGESFSFDEDPIEVEAPKELGKKINYGQFRDEVENYYKQIVGSSGRGINIQGGTNIRMQNNTFEMEYRTEIDEAGYSGGW</sequence>
<dbReference type="EMBL" id="LKTS01000048">
    <property type="protein sequence ID" value="PKD15768.1"/>
    <property type="molecule type" value="Genomic_DNA"/>
</dbReference>
<evidence type="ECO:0000313" key="2">
    <source>
        <dbReference type="Proteomes" id="UP000232673"/>
    </source>
</evidence>
<dbReference type="Proteomes" id="UP000232673">
    <property type="component" value="Unassembled WGS sequence"/>
</dbReference>
<keyword evidence="2" id="KW-1185">Reference proteome</keyword>
<dbReference type="OrthoDB" id="1495972at2"/>